<dbReference type="EMBL" id="JADIMZ010000034">
    <property type="protein sequence ID" value="MBO8432193.1"/>
    <property type="molecule type" value="Genomic_DNA"/>
</dbReference>
<dbReference type="GO" id="GO:0043138">
    <property type="term" value="F:3'-5' DNA helicase activity"/>
    <property type="evidence" value="ECO:0007669"/>
    <property type="project" value="UniProtKB-EC"/>
</dbReference>
<dbReference type="InterPro" id="IPR027417">
    <property type="entry name" value="P-loop_NTPase"/>
</dbReference>
<dbReference type="PROSITE" id="PS51194">
    <property type="entry name" value="HELICASE_CTER"/>
    <property type="match status" value="1"/>
</dbReference>
<evidence type="ECO:0000256" key="4">
    <source>
        <dbReference type="ARBA" id="ARBA00022763"/>
    </source>
</evidence>
<dbReference type="InterPro" id="IPR045562">
    <property type="entry name" value="RecG_dom3_C"/>
</dbReference>
<gene>
    <name evidence="18" type="primary">recG</name>
    <name evidence="18" type="ORF">IAB08_02715</name>
</gene>
<dbReference type="GO" id="GO:0003677">
    <property type="term" value="F:DNA binding"/>
    <property type="evidence" value="ECO:0007669"/>
    <property type="project" value="UniProtKB-KW"/>
</dbReference>
<evidence type="ECO:0000256" key="8">
    <source>
        <dbReference type="ARBA" id="ARBA00023125"/>
    </source>
</evidence>
<dbReference type="NCBIfam" id="NF008168">
    <property type="entry name" value="PRK10917.2-2"/>
    <property type="match status" value="1"/>
</dbReference>
<evidence type="ECO:0000313" key="19">
    <source>
        <dbReference type="Proteomes" id="UP000823612"/>
    </source>
</evidence>
<keyword evidence="11" id="KW-0413">Isomerase</keyword>
<dbReference type="InterPro" id="IPR014001">
    <property type="entry name" value="Helicase_ATP-bd"/>
</dbReference>
<dbReference type="InterPro" id="IPR012340">
    <property type="entry name" value="NA-bd_OB-fold"/>
</dbReference>
<dbReference type="Proteomes" id="UP000823612">
    <property type="component" value="Unassembled WGS sequence"/>
</dbReference>
<reference evidence="18" key="1">
    <citation type="submission" date="2020-10" db="EMBL/GenBank/DDBJ databases">
        <authorList>
            <person name="Gilroy R."/>
        </authorList>
    </citation>
    <scope>NUCLEOTIDE SEQUENCE</scope>
    <source>
        <strain evidence="18">2889</strain>
    </source>
</reference>
<dbReference type="Pfam" id="PF19833">
    <property type="entry name" value="RecG_dom3_C"/>
    <property type="match status" value="1"/>
</dbReference>
<evidence type="ECO:0000256" key="7">
    <source>
        <dbReference type="ARBA" id="ARBA00022840"/>
    </source>
</evidence>
<dbReference type="EC" id="5.6.2.4" evidence="13 15"/>
<evidence type="ECO:0000256" key="10">
    <source>
        <dbReference type="ARBA" id="ARBA00023204"/>
    </source>
</evidence>
<dbReference type="Gene3D" id="2.40.50.140">
    <property type="entry name" value="Nucleic acid-binding proteins"/>
    <property type="match status" value="1"/>
</dbReference>
<keyword evidence="5 15" id="KW-0378">Hydrolase</keyword>
<dbReference type="GO" id="GO:0005524">
    <property type="term" value="F:ATP binding"/>
    <property type="evidence" value="ECO:0007669"/>
    <property type="project" value="UniProtKB-KW"/>
</dbReference>
<evidence type="ECO:0000259" key="17">
    <source>
        <dbReference type="PROSITE" id="PS51194"/>
    </source>
</evidence>
<evidence type="ECO:0000256" key="12">
    <source>
        <dbReference type="ARBA" id="ARBA00034617"/>
    </source>
</evidence>
<comment type="caution">
    <text evidence="18">The sequence shown here is derived from an EMBL/GenBank/DDBJ whole genome shotgun (WGS) entry which is preliminary data.</text>
</comment>
<dbReference type="GO" id="GO:0016787">
    <property type="term" value="F:hydrolase activity"/>
    <property type="evidence" value="ECO:0007669"/>
    <property type="project" value="UniProtKB-KW"/>
</dbReference>
<dbReference type="SUPFAM" id="SSF52540">
    <property type="entry name" value="P-loop containing nucleoside triphosphate hydrolases"/>
    <property type="match status" value="2"/>
</dbReference>
<keyword evidence="9 15" id="KW-0233">DNA recombination</keyword>
<evidence type="ECO:0000256" key="15">
    <source>
        <dbReference type="RuleBase" id="RU363016"/>
    </source>
</evidence>
<evidence type="ECO:0000256" key="5">
    <source>
        <dbReference type="ARBA" id="ARBA00022801"/>
    </source>
</evidence>
<evidence type="ECO:0000256" key="11">
    <source>
        <dbReference type="ARBA" id="ARBA00023235"/>
    </source>
</evidence>
<dbReference type="InterPro" id="IPR033454">
    <property type="entry name" value="RecG_wedge"/>
</dbReference>
<keyword evidence="6 15" id="KW-0347">Helicase</keyword>
<comment type="similarity">
    <text evidence="1 15">Belongs to the helicase family. RecG subfamily.</text>
</comment>
<evidence type="ECO:0000259" key="16">
    <source>
        <dbReference type="PROSITE" id="PS51192"/>
    </source>
</evidence>
<keyword evidence="7 15" id="KW-0067">ATP-binding</keyword>
<organism evidence="18 19">
    <name type="scientific">Candidatus Pullibacteroides excrementavium</name>
    <dbReference type="NCBI Taxonomy" id="2840905"/>
    <lineage>
        <taxon>Bacteria</taxon>
        <taxon>Pseudomonadati</taxon>
        <taxon>Bacteroidota</taxon>
        <taxon>Bacteroidia</taxon>
        <taxon>Bacteroidales</taxon>
        <taxon>Candidatus Pullibacteroides</taxon>
    </lineage>
</organism>
<evidence type="ECO:0000313" key="18">
    <source>
        <dbReference type="EMBL" id="MBO8432193.1"/>
    </source>
</evidence>
<evidence type="ECO:0000256" key="2">
    <source>
        <dbReference type="ARBA" id="ARBA00017846"/>
    </source>
</evidence>
<dbReference type="PANTHER" id="PTHR47964">
    <property type="entry name" value="ATP-DEPENDENT DNA HELICASE HOMOLOG RECG, CHLOROPLASTIC"/>
    <property type="match status" value="1"/>
</dbReference>
<feature type="domain" description="Helicase ATP-binding" evidence="16">
    <location>
        <begin position="285"/>
        <end position="447"/>
    </location>
</feature>
<dbReference type="PROSITE" id="PS51192">
    <property type="entry name" value="HELICASE_ATP_BIND_1"/>
    <property type="match status" value="1"/>
</dbReference>
<evidence type="ECO:0000256" key="3">
    <source>
        <dbReference type="ARBA" id="ARBA00022741"/>
    </source>
</evidence>
<dbReference type="SUPFAM" id="SSF50249">
    <property type="entry name" value="Nucleic acid-binding proteins"/>
    <property type="match status" value="1"/>
</dbReference>
<keyword evidence="8" id="KW-0238">DNA-binding</keyword>
<proteinExistence type="inferred from homology"/>
<sequence length="700" mass="78687">MFDFFGQNIEYLKGVGPAKAQTLRQEAHVFTYGDLLTYFPFRYIDKGHFITISQIRDDQSYVAVKGKILKVESKGFGKSKRLSAVFGDGTGTVELTWFSGLKWIEPKIRQGVYLSIFGKPSIYNHQLQFSHPEIEVIDPNKPQQSQSAGIQPLYPTTETMKNRGLSPKAMAAITQNLCKQAEGSIPEILSQDILSRYQLMSREQAFIQVHHPLSLAHADCARQRLKFEELLLLQLNILKQKMNRGKTPGFVFTKVGDNFNYFYQNNLNFELTGAQKRVVKEIRADTRTGFQMNRLLQGDVGSGKTIVALMSMLLAVDNGFQACLMAPTEILARQHFASISKYLNSMKVRVALLTGSSTKKDRTVLLNMLADGQLHLLIGTHALLEDNVVFKNLGLVVIDEQHRFGVAQRAKLWNKNSVPPHILVMTATPIPRTLGMTLYGDLDLSVIDELPPNRKPIKTLHLTDHDRLNLFAFMKQEIAKGRQIYVVYPLIQESETLDLKDLMDGYESISRAFPIPDYQLSIVHGKMKAEDKEFEMQRFKKGETQIMVATTVIEVGVDVPNASVMVIENSERFGLAQLHQLRGRVGRGAEQSYCILMTADKLSKDANERINTMVATNDGFKIAEADLRLRGPGDLQGTQQSGLLALKIADIAQDENIVRAARHTAVEILQQDPALASPQHQALLREMKKNGKENFWAKIS</sequence>
<dbReference type="AlphaFoldDB" id="A0A9D9DT45"/>
<evidence type="ECO:0000256" key="14">
    <source>
        <dbReference type="ARBA" id="ARBA00048988"/>
    </source>
</evidence>
<dbReference type="CDD" id="cd17992">
    <property type="entry name" value="DEXHc_RecG"/>
    <property type="match status" value="1"/>
</dbReference>
<comment type="function">
    <text evidence="15">Plays a critical role in recombination and DNA repair. Helps process Holliday junction intermediates to mature products by catalyzing branch migration. Has replication fork regression activity, unwinds stalled or blocked replication forks to make a HJ that can be resolved. Has a DNA unwinding activity characteristic of a DNA helicase with 3'-5' polarity.</text>
</comment>
<protein>
    <recommendedName>
        <fullName evidence="2 15">ATP-dependent DNA helicase RecG</fullName>
        <ecNumber evidence="13 15">5.6.2.4</ecNumber>
    </recommendedName>
</protein>
<dbReference type="Pfam" id="PF00271">
    <property type="entry name" value="Helicase_C"/>
    <property type="match status" value="1"/>
</dbReference>
<dbReference type="Pfam" id="PF17191">
    <property type="entry name" value="RecG_wedge"/>
    <property type="match status" value="1"/>
</dbReference>
<keyword evidence="3 15" id="KW-0547">Nucleotide-binding</keyword>
<dbReference type="NCBIfam" id="NF008165">
    <property type="entry name" value="PRK10917.1-3"/>
    <property type="match status" value="1"/>
</dbReference>
<keyword evidence="4 15" id="KW-0227">DNA damage</keyword>
<keyword evidence="10 15" id="KW-0234">DNA repair</keyword>
<evidence type="ECO:0000256" key="9">
    <source>
        <dbReference type="ARBA" id="ARBA00023172"/>
    </source>
</evidence>
<dbReference type="PANTHER" id="PTHR47964:SF1">
    <property type="entry name" value="ATP-DEPENDENT DNA HELICASE HOMOLOG RECG, CHLOROPLASTIC"/>
    <property type="match status" value="1"/>
</dbReference>
<feature type="domain" description="Helicase C-terminal" evidence="17">
    <location>
        <begin position="466"/>
        <end position="628"/>
    </location>
</feature>
<comment type="catalytic activity">
    <reaction evidence="12 15">
        <text>Couples ATP hydrolysis with the unwinding of duplex DNA by translocating in the 3'-5' direction.</text>
        <dbReference type="EC" id="5.6.2.4"/>
    </reaction>
</comment>
<evidence type="ECO:0000256" key="1">
    <source>
        <dbReference type="ARBA" id="ARBA00007504"/>
    </source>
</evidence>
<dbReference type="Gene3D" id="3.40.50.300">
    <property type="entry name" value="P-loop containing nucleotide triphosphate hydrolases"/>
    <property type="match status" value="2"/>
</dbReference>
<comment type="catalytic activity">
    <reaction evidence="14 15">
        <text>ATP + H2O = ADP + phosphate + H(+)</text>
        <dbReference type="Rhea" id="RHEA:13065"/>
        <dbReference type="ChEBI" id="CHEBI:15377"/>
        <dbReference type="ChEBI" id="CHEBI:15378"/>
        <dbReference type="ChEBI" id="CHEBI:30616"/>
        <dbReference type="ChEBI" id="CHEBI:43474"/>
        <dbReference type="ChEBI" id="CHEBI:456216"/>
        <dbReference type="EC" id="5.6.2.4"/>
    </reaction>
</comment>
<reference evidence="18" key="2">
    <citation type="journal article" date="2021" name="PeerJ">
        <title>Extensive microbial diversity within the chicken gut microbiome revealed by metagenomics and culture.</title>
        <authorList>
            <person name="Gilroy R."/>
            <person name="Ravi A."/>
            <person name="Getino M."/>
            <person name="Pursley I."/>
            <person name="Horton D.L."/>
            <person name="Alikhan N.F."/>
            <person name="Baker D."/>
            <person name="Gharbi K."/>
            <person name="Hall N."/>
            <person name="Watson M."/>
            <person name="Adriaenssens E.M."/>
            <person name="Foster-Nyarko E."/>
            <person name="Jarju S."/>
            <person name="Secka A."/>
            <person name="Antonio M."/>
            <person name="Oren A."/>
            <person name="Chaudhuri R.R."/>
            <person name="La Ragione R."/>
            <person name="Hildebrand F."/>
            <person name="Pallen M.J."/>
        </authorList>
    </citation>
    <scope>NUCLEOTIDE SEQUENCE</scope>
    <source>
        <strain evidence="18">2889</strain>
    </source>
</reference>
<dbReference type="Pfam" id="PF00270">
    <property type="entry name" value="DEAD"/>
    <property type="match status" value="1"/>
</dbReference>
<dbReference type="CDD" id="cd04488">
    <property type="entry name" value="RecG_wedge_OBF"/>
    <property type="match status" value="1"/>
</dbReference>
<dbReference type="InterPro" id="IPR011545">
    <property type="entry name" value="DEAD/DEAH_box_helicase_dom"/>
</dbReference>
<dbReference type="GO" id="GO:0006281">
    <property type="term" value="P:DNA repair"/>
    <property type="evidence" value="ECO:0007669"/>
    <property type="project" value="UniProtKB-UniRule"/>
</dbReference>
<evidence type="ECO:0000256" key="6">
    <source>
        <dbReference type="ARBA" id="ARBA00022806"/>
    </source>
</evidence>
<dbReference type="SMART" id="SM00487">
    <property type="entry name" value="DEXDc"/>
    <property type="match status" value="1"/>
</dbReference>
<dbReference type="InterPro" id="IPR004609">
    <property type="entry name" value="ATP-dep_DNA_helicase_RecG"/>
</dbReference>
<evidence type="ECO:0000256" key="13">
    <source>
        <dbReference type="ARBA" id="ARBA00034808"/>
    </source>
</evidence>
<name>A0A9D9DT45_9BACT</name>
<dbReference type="InterPro" id="IPR047112">
    <property type="entry name" value="RecG/Mfd"/>
</dbReference>
<dbReference type="SMART" id="SM00490">
    <property type="entry name" value="HELICc"/>
    <property type="match status" value="2"/>
</dbReference>
<dbReference type="GO" id="GO:0006310">
    <property type="term" value="P:DNA recombination"/>
    <property type="evidence" value="ECO:0007669"/>
    <property type="project" value="UniProtKB-UniRule"/>
</dbReference>
<accession>A0A9D9DT45</accession>
<dbReference type="NCBIfam" id="TIGR00643">
    <property type="entry name" value="recG"/>
    <property type="match status" value="1"/>
</dbReference>
<dbReference type="InterPro" id="IPR001650">
    <property type="entry name" value="Helicase_C-like"/>
</dbReference>